<evidence type="ECO:0000313" key="1">
    <source>
        <dbReference type="EMBL" id="KAI9897720.1"/>
    </source>
</evidence>
<keyword evidence="2" id="KW-1185">Reference proteome</keyword>
<comment type="caution">
    <text evidence="1">The sequence shown here is derived from an EMBL/GenBank/DDBJ whole genome shotgun (WGS) entry which is preliminary data.</text>
</comment>
<organism evidence="1 2">
    <name type="scientific">Trichothecium roseum</name>
    <dbReference type="NCBI Taxonomy" id="47278"/>
    <lineage>
        <taxon>Eukaryota</taxon>
        <taxon>Fungi</taxon>
        <taxon>Dikarya</taxon>
        <taxon>Ascomycota</taxon>
        <taxon>Pezizomycotina</taxon>
        <taxon>Sordariomycetes</taxon>
        <taxon>Hypocreomycetidae</taxon>
        <taxon>Hypocreales</taxon>
        <taxon>Hypocreales incertae sedis</taxon>
        <taxon>Trichothecium</taxon>
    </lineage>
</organism>
<gene>
    <name evidence="1" type="ORF">N3K66_007576</name>
</gene>
<evidence type="ECO:0000313" key="2">
    <source>
        <dbReference type="Proteomes" id="UP001163324"/>
    </source>
</evidence>
<protein>
    <submittedName>
        <fullName evidence="1">Uncharacterized protein</fullName>
    </submittedName>
</protein>
<reference evidence="1" key="1">
    <citation type="submission" date="2022-10" db="EMBL/GenBank/DDBJ databases">
        <title>Complete Genome of Trichothecium roseum strain YXFP-22015, a Plant Pathogen Isolated from Citrus.</title>
        <authorList>
            <person name="Wang Y."/>
            <person name="Zhu L."/>
        </authorList>
    </citation>
    <scope>NUCLEOTIDE SEQUENCE</scope>
    <source>
        <strain evidence="1">YXFP-22015</strain>
    </source>
</reference>
<name>A0ACC0UVG4_9HYPO</name>
<dbReference type="Proteomes" id="UP001163324">
    <property type="component" value="Chromosome 7"/>
</dbReference>
<accession>A0ACC0UVG4</accession>
<dbReference type="EMBL" id="CM047946">
    <property type="protein sequence ID" value="KAI9897720.1"/>
    <property type="molecule type" value="Genomic_DNA"/>
</dbReference>
<proteinExistence type="predicted"/>
<sequence length="568" mass="62786">MRTTPVPAPCGPDGEANLEDSTYEYIQTDSEWSQDGATTESMSDSDSADLHQRSLDDQGDHDDSLEPVVVLGYGDNESDIDGREEAGTDDEDTAASRSSLDYARKSLRSPSLSSTPVGTDKEDEGEAVNALRHQDKMYRMDHLLHTTDETGDRPAGLKKSSVNKWISGQASGLAHDQHKRSVVAGISITFFWAAVVALITIFAASEYGWISSLSVPANSTPATVTYTVTTSAPLATLPPIPDKTEGKALLVFSPSNLLPIPHSQDCKRTEPESYEPRFHPTMSNVVQILAPRDTLSRWSGNRCLQITASRDGQDVPLSFQITDKVAIKFDNRDAFGVVDIFMEATCRPKVRKVIKVHFNRGFVQDVLELTKEFAHNVTELVPAAAQEAERRIGRARHSWDNMTSTVSSKIVALSNRFTTDLTATFENAYESAKGARNDLSRRVEDYVVKVKDSVDQMSNGFSKTTVQQANNVRDVQSQLQLHLLSAQLKARALYLKALGRPTAQEYERKGKEYLATMKARVKAASEARHEKAPPKDSKALLGISWAKYLGLDRDERDVVHLRKDRSQA</sequence>